<evidence type="ECO:0000313" key="2">
    <source>
        <dbReference type="Proteomes" id="UP000564885"/>
    </source>
</evidence>
<reference evidence="1 2" key="1">
    <citation type="submission" date="2020-04" db="EMBL/GenBank/DDBJ databases">
        <title>Enterovirga sp. isolate from soil.</title>
        <authorList>
            <person name="Chea S."/>
            <person name="Kim D.-U."/>
        </authorList>
    </citation>
    <scope>NUCLEOTIDE SEQUENCE [LARGE SCALE GENOMIC DNA]</scope>
    <source>
        <strain evidence="1 2">DB1703</strain>
    </source>
</reference>
<dbReference type="Proteomes" id="UP000564885">
    <property type="component" value="Unassembled WGS sequence"/>
</dbReference>
<proteinExistence type="predicted"/>
<accession>A0A849IJW7</accession>
<dbReference type="EMBL" id="JABEPP010000005">
    <property type="protein sequence ID" value="NNM74233.1"/>
    <property type="molecule type" value="Genomic_DNA"/>
</dbReference>
<comment type="caution">
    <text evidence="1">The sequence shown here is derived from an EMBL/GenBank/DDBJ whole genome shotgun (WGS) entry which is preliminary data.</text>
</comment>
<evidence type="ECO:0008006" key="3">
    <source>
        <dbReference type="Google" id="ProtNLM"/>
    </source>
</evidence>
<organism evidence="1 2">
    <name type="scientific">Enterovirga aerilata</name>
    <dbReference type="NCBI Taxonomy" id="2730920"/>
    <lineage>
        <taxon>Bacteria</taxon>
        <taxon>Pseudomonadati</taxon>
        <taxon>Pseudomonadota</taxon>
        <taxon>Alphaproteobacteria</taxon>
        <taxon>Hyphomicrobiales</taxon>
        <taxon>Methylobacteriaceae</taxon>
        <taxon>Enterovirga</taxon>
    </lineage>
</organism>
<gene>
    <name evidence="1" type="ORF">HJG44_17855</name>
</gene>
<name>A0A849IJW7_9HYPH</name>
<protein>
    <recommendedName>
        <fullName evidence="3">Restriction endonuclease</fullName>
    </recommendedName>
</protein>
<keyword evidence="2" id="KW-1185">Reference proteome</keyword>
<evidence type="ECO:0000313" key="1">
    <source>
        <dbReference type="EMBL" id="NNM74233.1"/>
    </source>
</evidence>
<dbReference type="AlphaFoldDB" id="A0A849IJW7"/>
<dbReference type="RefSeq" id="WP_171219690.1">
    <property type="nucleotide sequence ID" value="NZ_JABEPP010000005.1"/>
</dbReference>
<sequence>MAPGALKGYLLEEVVAFLISKAGYRLLVDPEDDPVDLDRMGNGLQVRGRGGFHQADVLGELSWAPAFGNPIRLFIEAKWRGESRSRVGIPEVRHAVGILEDINHALVTVRARRTEEAPEDDGDDVRAVGRGFCYTYRYALCSTSGFSAGAQAYALAHQIALFDLSHGEYEDLRLGVDGAGDQVQRYLQGLHAGRDDREPGTRRKMVARVRDTLRQELWGGHFPHHDPQFVPLLRPAISAAQDIGELFVGVSATGFVLLLKADSPELMNQHMLAPQDPQAAFHFDAEADAASNWRVTLSSPGIERCKLYFTLPDAMLLALQQKREAGRRTAALSFKEEHFSRLTVYRITPAKSMVCSLKLDRNWLDRARARIEGSGPRVRP</sequence>